<organism evidence="1 2">
    <name type="scientific">[Roseibacterium] beibuensis</name>
    <dbReference type="NCBI Taxonomy" id="1193142"/>
    <lineage>
        <taxon>Bacteria</taxon>
        <taxon>Pseudomonadati</taxon>
        <taxon>Pseudomonadota</taxon>
        <taxon>Alphaproteobacteria</taxon>
        <taxon>Rhodobacterales</taxon>
        <taxon>Roseobacteraceae</taxon>
        <taxon>Roseicyclus</taxon>
    </lineage>
</organism>
<keyword evidence="1" id="KW-0132">Cell division</keyword>
<comment type="caution">
    <text evidence="1">The sequence shown here is derived from an EMBL/GenBank/DDBJ whole genome shotgun (WGS) entry which is preliminary data.</text>
</comment>
<sequence>MRTFVTALAALAVIGLGYWAYHQTILTQQALREVDRLQRAIGAEHERLSVLRAEWAYLNRPDRLRDLADFNFDRLGLMPLAPEQFGDVIEIPYPLPEPDPADAVEELLLENASTPEGRDDP</sequence>
<evidence type="ECO:0000313" key="1">
    <source>
        <dbReference type="EMBL" id="GAA5067188.1"/>
    </source>
</evidence>
<keyword evidence="2" id="KW-1185">Reference proteome</keyword>
<protein>
    <submittedName>
        <fullName evidence="1">Cell division protein FtsL</fullName>
    </submittedName>
</protein>
<keyword evidence="1" id="KW-0131">Cell cycle</keyword>
<gene>
    <name evidence="1" type="ORF">GCM10023209_06560</name>
</gene>
<dbReference type="Proteomes" id="UP001499910">
    <property type="component" value="Unassembled WGS sequence"/>
</dbReference>
<dbReference type="RefSeq" id="WP_259546690.1">
    <property type="nucleotide sequence ID" value="NZ_BAABHW010000001.1"/>
</dbReference>
<dbReference type="GO" id="GO:0051301">
    <property type="term" value="P:cell division"/>
    <property type="evidence" value="ECO:0007669"/>
    <property type="project" value="UniProtKB-KW"/>
</dbReference>
<dbReference type="EMBL" id="BAABHW010000001">
    <property type="protein sequence ID" value="GAA5067188.1"/>
    <property type="molecule type" value="Genomic_DNA"/>
</dbReference>
<name>A0ABP9L059_9RHOB</name>
<reference evidence="2" key="1">
    <citation type="journal article" date="2019" name="Int. J. Syst. Evol. Microbiol.">
        <title>The Global Catalogue of Microorganisms (GCM) 10K type strain sequencing project: providing services to taxonomists for standard genome sequencing and annotation.</title>
        <authorList>
            <consortium name="The Broad Institute Genomics Platform"/>
            <consortium name="The Broad Institute Genome Sequencing Center for Infectious Disease"/>
            <person name="Wu L."/>
            <person name="Ma J."/>
        </authorList>
    </citation>
    <scope>NUCLEOTIDE SEQUENCE [LARGE SCALE GENOMIC DNA]</scope>
    <source>
        <strain evidence="2">JCM 18015</strain>
    </source>
</reference>
<accession>A0ABP9L059</accession>
<evidence type="ECO:0000313" key="2">
    <source>
        <dbReference type="Proteomes" id="UP001499910"/>
    </source>
</evidence>
<proteinExistence type="predicted"/>